<protein>
    <recommendedName>
        <fullName evidence="3">DUF4868 domain-containing protein</fullName>
    </recommendedName>
</protein>
<dbReference type="InterPro" id="IPR032359">
    <property type="entry name" value="KwaB-like"/>
</dbReference>
<comment type="caution">
    <text evidence="1">The sequence shown here is derived from an EMBL/GenBank/DDBJ whole genome shotgun (WGS) entry which is preliminary data.</text>
</comment>
<proteinExistence type="predicted"/>
<evidence type="ECO:0000313" key="2">
    <source>
        <dbReference type="Proteomes" id="UP000225379"/>
    </source>
</evidence>
<gene>
    <name evidence="1" type="ORF">CRT60_33465</name>
</gene>
<sequence>MPLIDDAFAALTDMRVALDEQGRIGCHVFIFSPRTRDRRNDWHKIAMQGAVADRIASSARDALLKLESRATDDQVLQEFDFDAMADGSIGIISLTDVPAIAAWLNEIPGDDWPVRFDGDEKVVERARFYITRLNFSDGRPLTLVRGSRGLTVTLREKGMVSAIFSREQNEMVAIDGAVVNFDGAIDFLAWEGMVFILNFRTFESVTNIRDVTIRKAAEALDALAVRFGLGENVQALKSEIGKRTLLAKRLAAAHRHGIINHIDPQRLVNRAAEKQLRLRCHLNDGNVQFEINHNNHGEIQDFVDILTDFFLQSPVTGREWEAVVKRAPKNRR</sequence>
<dbReference type="EMBL" id="PDKW01000043">
    <property type="protein sequence ID" value="PGH54662.1"/>
    <property type="molecule type" value="Genomic_DNA"/>
</dbReference>
<dbReference type="OrthoDB" id="8481635at2"/>
<name>A0A2B8BBC4_9PROT</name>
<organism evidence="1 2">
    <name type="scientific">Azospirillum palustre</name>
    <dbReference type="NCBI Taxonomy" id="2044885"/>
    <lineage>
        <taxon>Bacteria</taxon>
        <taxon>Pseudomonadati</taxon>
        <taxon>Pseudomonadota</taxon>
        <taxon>Alphaproteobacteria</taxon>
        <taxon>Rhodospirillales</taxon>
        <taxon>Azospirillaceae</taxon>
        <taxon>Azospirillum</taxon>
    </lineage>
</organism>
<keyword evidence="2" id="KW-1185">Reference proteome</keyword>
<dbReference type="AlphaFoldDB" id="A0A2B8BBC4"/>
<accession>A0A2B8BBC4</accession>
<dbReference type="RefSeq" id="WP_098740671.1">
    <property type="nucleotide sequence ID" value="NZ_PDKW01000043.1"/>
</dbReference>
<evidence type="ECO:0000313" key="1">
    <source>
        <dbReference type="EMBL" id="PGH54662.1"/>
    </source>
</evidence>
<dbReference type="Proteomes" id="UP000225379">
    <property type="component" value="Unassembled WGS sequence"/>
</dbReference>
<evidence type="ECO:0008006" key="3">
    <source>
        <dbReference type="Google" id="ProtNLM"/>
    </source>
</evidence>
<reference evidence="2" key="1">
    <citation type="submission" date="2017-10" db="EMBL/GenBank/DDBJ databases">
        <authorList>
            <person name="Kravchenko I.K."/>
            <person name="Grouzdev D.S."/>
        </authorList>
    </citation>
    <scope>NUCLEOTIDE SEQUENCE [LARGE SCALE GENOMIC DNA]</scope>
    <source>
        <strain evidence="2">B2</strain>
    </source>
</reference>
<dbReference type="Pfam" id="PF16162">
    <property type="entry name" value="KwaB"/>
    <property type="match status" value="1"/>
</dbReference>